<sequence length="136" mass="16064">MKKTPFNLPYNPRSDNPVIWWETAQDAENDLELQTLALRLFAITPHSALCKRSFSILDWFYSQRHTRLAIDQAEGMCKMYTYYITNARHKLPYYAVNISEDQLHTQMINSIMEIGDELEEVTEADFDIFNEENKYS</sequence>
<dbReference type="AlphaFoldDB" id="A0A397T4N5"/>
<comment type="caution">
    <text evidence="1">The sequence shown here is derived from an EMBL/GenBank/DDBJ whole genome shotgun (WGS) entry which is preliminary data.</text>
</comment>
<dbReference type="SUPFAM" id="SSF53098">
    <property type="entry name" value="Ribonuclease H-like"/>
    <property type="match status" value="1"/>
</dbReference>
<proteinExistence type="predicted"/>
<accession>A0A397T4N5</accession>
<dbReference type="EMBL" id="QKYT01000108">
    <property type="protein sequence ID" value="RIA93248.1"/>
    <property type="molecule type" value="Genomic_DNA"/>
</dbReference>
<evidence type="ECO:0000313" key="2">
    <source>
        <dbReference type="Proteomes" id="UP000265703"/>
    </source>
</evidence>
<dbReference type="Proteomes" id="UP000265703">
    <property type="component" value="Unassembled WGS sequence"/>
</dbReference>
<gene>
    <name evidence="1" type="ORF">C1645_819676</name>
</gene>
<organism evidence="1 2">
    <name type="scientific">Glomus cerebriforme</name>
    <dbReference type="NCBI Taxonomy" id="658196"/>
    <lineage>
        <taxon>Eukaryota</taxon>
        <taxon>Fungi</taxon>
        <taxon>Fungi incertae sedis</taxon>
        <taxon>Mucoromycota</taxon>
        <taxon>Glomeromycotina</taxon>
        <taxon>Glomeromycetes</taxon>
        <taxon>Glomerales</taxon>
        <taxon>Glomeraceae</taxon>
        <taxon>Glomus</taxon>
    </lineage>
</organism>
<dbReference type="InterPro" id="IPR012337">
    <property type="entry name" value="RNaseH-like_sf"/>
</dbReference>
<evidence type="ECO:0008006" key="3">
    <source>
        <dbReference type="Google" id="ProtNLM"/>
    </source>
</evidence>
<keyword evidence="2" id="KW-1185">Reference proteome</keyword>
<evidence type="ECO:0000313" key="1">
    <source>
        <dbReference type="EMBL" id="RIA93248.1"/>
    </source>
</evidence>
<name>A0A397T4N5_9GLOM</name>
<reference evidence="1 2" key="1">
    <citation type="submission" date="2018-06" db="EMBL/GenBank/DDBJ databases">
        <title>Comparative genomics reveals the genomic features of Rhizophagus irregularis, R. cerebriforme, R. diaphanum and Gigaspora rosea, and their symbiotic lifestyle signature.</title>
        <authorList>
            <person name="Morin E."/>
            <person name="San Clemente H."/>
            <person name="Chen E.C.H."/>
            <person name="De La Providencia I."/>
            <person name="Hainaut M."/>
            <person name="Kuo A."/>
            <person name="Kohler A."/>
            <person name="Murat C."/>
            <person name="Tang N."/>
            <person name="Roy S."/>
            <person name="Loubradou J."/>
            <person name="Henrissat B."/>
            <person name="Grigoriev I.V."/>
            <person name="Corradi N."/>
            <person name="Roux C."/>
            <person name="Martin F.M."/>
        </authorList>
    </citation>
    <scope>NUCLEOTIDE SEQUENCE [LARGE SCALE GENOMIC DNA]</scope>
    <source>
        <strain evidence="1 2">DAOM 227022</strain>
    </source>
</reference>
<protein>
    <recommendedName>
        <fullName evidence="3">HAT C-terminal dimerisation domain-containing protein</fullName>
    </recommendedName>
</protein>
<dbReference type="STRING" id="658196.A0A397T4N5"/>
<dbReference type="OrthoDB" id="2362206at2759"/>